<dbReference type="KEGG" id="oat:OAN307_c13040"/>
<dbReference type="CDD" id="cd00801">
    <property type="entry name" value="INT_P4_C"/>
    <property type="match status" value="1"/>
</dbReference>
<dbReference type="InterPro" id="IPR038488">
    <property type="entry name" value="Integrase_DNA-bd_sf"/>
</dbReference>
<accession>M9R469</accession>
<evidence type="ECO:0000256" key="1">
    <source>
        <dbReference type="ARBA" id="ARBA00008857"/>
    </source>
</evidence>
<dbReference type="Gene3D" id="1.10.443.10">
    <property type="entry name" value="Intergrase catalytic core"/>
    <property type="match status" value="1"/>
</dbReference>
<keyword evidence="7" id="KW-1185">Reference proteome</keyword>
<dbReference type="EMBL" id="CP003740">
    <property type="protein sequence ID" value="AGI66997.1"/>
    <property type="molecule type" value="Genomic_DNA"/>
</dbReference>
<dbReference type="Proteomes" id="UP000005307">
    <property type="component" value="Chromosome"/>
</dbReference>
<dbReference type="Pfam" id="PF00589">
    <property type="entry name" value="Phage_integrase"/>
    <property type="match status" value="1"/>
</dbReference>
<dbReference type="STRING" id="391626.OAN307_c13040"/>
<dbReference type="PANTHER" id="PTHR30629:SF2">
    <property type="entry name" value="PROPHAGE INTEGRASE INTS-RELATED"/>
    <property type="match status" value="1"/>
</dbReference>
<reference evidence="6 7" key="1">
    <citation type="journal article" date="2013" name="PLoS ONE">
        <title>Poles Apart: Arctic and Antarctic Octadecabacter strains Share High Genome Plasticity and a New Type of Xanthorhodopsin.</title>
        <authorList>
            <person name="Vollmers J."/>
            <person name="Voget S."/>
            <person name="Dietrich S."/>
            <person name="Gollnow K."/>
            <person name="Smits M."/>
            <person name="Meyer K."/>
            <person name="Brinkhoff T."/>
            <person name="Simon M."/>
            <person name="Daniel R."/>
        </authorList>
    </citation>
    <scope>NUCLEOTIDE SEQUENCE [LARGE SCALE GENOMIC DNA]</scope>
    <source>
        <strain evidence="6 7">307</strain>
    </source>
</reference>
<feature type="domain" description="Tyr recombinase" evidence="5">
    <location>
        <begin position="202"/>
        <end position="386"/>
    </location>
</feature>
<comment type="similarity">
    <text evidence="1">Belongs to the 'phage' integrase family.</text>
</comment>
<name>M9R469_9RHOB</name>
<dbReference type="Gene3D" id="1.10.150.130">
    <property type="match status" value="1"/>
</dbReference>
<dbReference type="SUPFAM" id="SSF56349">
    <property type="entry name" value="DNA breaking-rejoining enzymes"/>
    <property type="match status" value="1"/>
</dbReference>
<evidence type="ECO:0000313" key="7">
    <source>
        <dbReference type="Proteomes" id="UP000005307"/>
    </source>
</evidence>
<dbReference type="GO" id="GO:0015074">
    <property type="term" value="P:DNA integration"/>
    <property type="evidence" value="ECO:0007669"/>
    <property type="project" value="UniProtKB-KW"/>
</dbReference>
<gene>
    <name evidence="6" type="ORF">OAN307_c13040</name>
</gene>
<dbReference type="AlphaFoldDB" id="M9R469"/>
<evidence type="ECO:0000259" key="5">
    <source>
        <dbReference type="PROSITE" id="PS51898"/>
    </source>
</evidence>
<sequence length="406" mass="44742">MNDRYLKSLTPPSAGRLEVSDSKRVGLRFRLSASGRATWVYEKRVKGGQKRKHTFGAWPEPVSLSDARRMALEIELEASQGRDRVAEAETSRLVLEAATASAVTIQRLIDIYNEMHLSTLRRGAERKRQIEQSLAPKLSLPASSLVRSDLQKAVDAKATAGRGVFANRIRSALMAFTRWATERDYLESDIGAGLARPMKEVSRDRTPNVREVRQIWAATTLMGSLWGPALRLLILTAQRRHEILGLEWSEVDLQRATITKSGTRTKNGQGHITHLSKPALAELTALAKRRDPAAPTDLIFTTTGKTPISGVSKAKSRLDGLLGDGFEPWRLHDLRGAFATALVEAGVPESVADRVLNHSAVGSAPSTVARIYNRAEQMPQRAEALDHWAEIVVGENNLTDLVRDAI</sequence>
<evidence type="ECO:0000256" key="3">
    <source>
        <dbReference type="ARBA" id="ARBA00023125"/>
    </source>
</evidence>
<dbReference type="InterPro" id="IPR002104">
    <property type="entry name" value="Integrase_catalytic"/>
</dbReference>
<organism evidence="6 7">
    <name type="scientific">Octadecabacter antarcticus 307</name>
    <dbReference type="NCBI Taxonomy" id="391626"/>
    <lineage>
        <taxon>Bacteria</taxon>
        <taxon>Pseudomonadati</taxon>
        <taxon>Pseudomonadota</taxon>
        <taxon>Alphaproteobacteria</taxon>
        <taxon>Rhodobacterales</taxon>
        <taxon>Roseobacteraceae</taxon>
        <taxon>Octadecabacter</taxon>
    </lineage>
</organism>
<keyword evidence="3" id="KW-0238">DNA-binding</keyword>
<protein>
    <submittedName>
        <fullName evidence="6">Integrase</fullName>
    </submittedName>
</protein>
<dbReference type="InterPro" id="IPR050808">
    <property type="entry name" value="Phage_Integrase"/>
</dbReference>
<dbReference type="GO" id="GO:0006310">
    <property type="term" value="P:DNA recombination"/>
    <property type="evidence" value="ECO:0007669"/>
    <property type="project" value="UniProtKB-KW"/>
</dbReference>
<dbReference type="PROSITE" id="PS51898">
    <property type="entry name" value="TYR_RECOMBINASE"/>
    <property type="match status" value="1"/>
</dbReference>
<dbReference type="InterPro" id="IPR013762">
    <property type="entry name" value="Integrase-like_cat_sf"/>
</dbReference>
<dbReference type="eggNOG" id="COG0582">
    <property type="taxonomic scope" value="Bacteria"/>
</dbReference>
<dbReference type="PANTHER" id="PTHR30629">
    <property type="entry name" value="PROPHAGE INTEGRASE"/>
    <property type="match status" value="1"/>
</dbReference>
<dbReference type="Pfam" id="PF13356">
    <property type="entry name" value="Arm-DNA-bind_3"/>
    <property type="match status" value="1"/>
</dbReference>
<keyword evidence="4" id="KW-0233">DNA recombination</keyword>
<dbReference type="Gene3D" id="3.30.160.390">
    <property type="entry name" value="Integrase, DNA-binding domain"/>
    <property type="match status" value="1"/>
</dbReference>
<proteinExistence type="inferred from homology"/>
<evidence type="ECO:0000256" key="4">
    <source>
        <dbReference type="ARBA" id="ARBA00023172"/>
    </source>
</evidence>
<keyword evidence="2" id="KW-0229">DNA integration</keyword>
<dbReference type="InterPro" id="IPR010998">
    <property type="entry name" value="Integrase_recombinase_N"/>
</dbReference>
<evidence type="ECO:0000256" key="2">
    <source>
        <dbReference type="ARBA" id="ARBA00022908"/>
    </source>
</evidence>
<dbReference type="HOGENOM" id="CLU_027562_0_4_5"/>
<dbReference type="InterPro" id="IPR025166">
    <property type="entry name" value="Integrase_DNA_bind_dom"/>
</dbReference>
<evidence type="ECO:0000313" key="6">
    <source>
        <dbReference type="EMBL" id="AGI66997.1"/>
    </source>
</evidence>
<dbReference type="GO" id="GO:0003677">
    <property type="term" value="F:DNA binding"/>
    <property type="evidence" value="ECO:0007669"/>
    <property type="project" value="UniProtKB-KW"/>
</dbReference>
<dbReference type="InterPro" id="IPR011010">
    <property type="entry name" value="DNA_brk_join_enz"/>
</dbReference>